<accession>A0A9D4G618</accession>
<dbReference type="EMBL" id="JAIWYP010000006">
    <property type="protein sequence ID" value="KAH3810897.1"/>
    <property type="molecule type" value="Genomic_DNA"/>
</dbReference>
<evidence type="ECO:0000313" key="1">
    <source>
        <dbReference type="EMBL" id="KAH3810897.1"/>
    </source>
</evidence>
<gene>
    <name evidence="1" type="ORF">DPMN_139296</name>
</gene>
<comment type="caution">
    <text evidence="1">The sequence shown here is derived from an EMBL/GenBank/DDBJ whole genome shotgun (WGS) entry which is preliminary data.</text>
</comment>
<reference evidence="1" key="1">
    <citation type="journal article" date="2019" name="bioRxiv">
        <title>The Genome of the Zebra Mussel, Dreissena polymorpha: A Resource for Invasive Species Research.</title>
        <authorList>
            <person name="McCartney M.A."/>
            <person name="Auch B."/>
            <person name="Kono T."/>
            <person name="Mallez S."/>
            <person name="Zhang Y."/>
            <person name="Obille A."/>
            <person name="Becker A."/>
            <person name="Abrahante J.E."/>
            <person name="Garbe J."/>
            <person name="Badalamenti J.P."/>
            <person name="Herman A."/>
            <person name="Mangelson H."/>
            <person name="Liachko I."/>
            <person name="Sullivan S."/>
            <person name="Sone E.D."/>
            <person name="Koren S."/>
            <person name="Silverstein K.A.T."/>
            <person name="Beckman K.B."/>
            <person name="Gohl D.M."/>
        </authorList>
    </citation>
    <scope>NUCLEOTIDE SEQUENCE</scope>
    <source>
        <strain evidence="1">Duluth1</strain>
        <tissue evidence="1">Whole animal</tissue>
    </source>
</reference>
<sequence length="79" mass="8610">MTHKVHSGSALSCTTVCESKERQLCVEIAGSADDNVSTNDLSDNAVTSPSMYRMQQTIYSSLSYGGIRDSRCITIGIMW</sequence>
<evidence type="ECO:0000313" key="2">
    <source>
        <dbReference type="Proteomes" id="UP000828390"/>
    </source>
</evidence>
<name>A0A9D4G618_DREPO</name>
<reference evidence="1" key="2">
    <citation type="submission" date="2020-11" db="EMBL/GenBank/DDBJ databases">
        <authorList>
            <person name="McCartney M.A."/>
            <person name="Auch B."/>
            <person name="Kono T."/>
            <person name="Mallez S."/>
            <person name="Becker A."/>
            <person name="Gohl D.M."/>
            <person name="Silverstein K.A.T."/>
            <person name="Koren S."/>
            <person name="Bechman K.B."/>
            <person name="Herman A."/>
            <person name="Abrahante J.E."/>
            <person name="Garbe J."/>
        </authorList>
    </citation>
    <scope>NUCLEOTIDE SEQUENCE</scope>
    <source>
        <strain evidence="1">Duluth1</strain>
        <tissue evidence="1">Whole animal</tissue>
    </source>
</reference>
<protein>
    <submittedName>
        <fullName evidence="1">Uncharacterized protein</fullName>
    </submittedName>
</protein>
<proteinExistence type="predicted"/>
<organism evidence="1 2">
    <name type="scientific">Dreissena polymorpha</name>
    <name type="common">Zebra mussel</name>
    <name type="synonym">Mytilus polymorpha</name>
    <dbReference type="NCBI Taxonomy" id="45954"/>
    <lineage>
        <taxon>Eukaryota</taxon>
        <taxon>Metazoa</taxon>
        <taxon>Spiralia</taxon>
        <taxon>Lophotrochozoa</taxon>
        <taxon>Mollusca</taxon>
        <taxon>Bivalvia</taxon>
        <taxon>Autobranchia</taxon>
        <taxon>Heteroconchia</taxon>
        <taxon>Euheterodonta</taxon>
        <taxon>Imparidentia</taxon>
        <taxon>Neoheterodontei</taxon>
        <taxon>Myida</taxon>
        <taxon>Dreissenoidea</taxon>
        <taxon>Dreissenidae</taxon>
        <taxon>Dreissena</taxon>
    </lineage>
</organism>
<keyword evidence="2" id="KW-1185">Reference proteome</keyword>
<dbReference type="AlphaFoldDB" id="A0A9D4G618"/>
<dbReference type="Proteomes" id="UP000828390">
    <property type="component" value="Unassembled WGS sequence"/>
</dbReference>